<dbReference type="Gramene" id="OIT06923">
    <property type="protein sequence ID" value="OIT06923"/>
    <property type="gene ID" value="A4A49_61420"/>
</dbReference>
<evidence type="ECO:0000256" key="5">
    <source>
        <dbReference type="ARBA" id="ARBA00022660"/>
    </source>
</evidence>
<dbReference type="EMBL" id="MJEQ01037184">
    <property type="protein sequence ID" value="OIT06923.1"/>
    <property type="molecule type" value="Genomic_DNA"/>
</dbReference>
<evidence type="ECO:0000256" key="1">
    <source>
        <dbReference type="ARBA" id="ARBA00003195"/>
    </source>
</evidence>
<dbReference type="AlphaFoldDB" id="A0A1J6J7X5"/>
<evidence type="ECO:0000256" key="3">
    <source>
        <dbReference type="ARBA" id="ARBA00005667"/>
    </source>
</evidence>
<feature type="non-terminal residue" evidence="13">
    <location>
        <position position="71"/>
    </location>
</feature>
<protein>
    <submittedName>
        <fullName evidence="13">Nadh dehydrogenase [ubiquinone] 1 beta subcomplex subunit 3-b</fullName>
    </submittedName>
</protein>
<dbReference type="PANTHER" id="PTHR15082:SF2">
    <property type="entry name" value="NADH DEHYDROGENASE [UBIQUINONE] 1 BETA SUBCOMPLEX SUBUNIT 3"/>
    <property type="match status" value="1"/>
</dbReference>
<dbReference type="GO" id="GO:0022900">
    <property type="term" value="P:electron transport chain"/>
    <property type="evidence" value="ECO:0007669"/>
    <property type="project" value="InterPro"/>
</dbReference>
<keyword evidence="9 12" id="KW-1133">Transmembrane helix</keyword>
<evidence type="ECO:0000256" key="4">
    <source>
        <dbReference type="ARBA" id="ARBA00022448"/>
    </source>
</evidence>
<accession>A0A1J6J7X5</accession>
<dbReference type="InterPro" id="IPR012576">
    <property type="entry name" value="NDUFB3"/>
</dbReference>
<evidence type="ECO:0000256" key="6">
    <source>
        <dbReference type="ARBA" id="ARBA00022692"/>
    </source>
</evidence>
<evidence type="ECO:0000313" key="14">
    <source>
        <dbReference type="Proteomes" id="UP000187609"/>
    </source>
</evidence>
<evidence type="ECO:0000256" key="9">
    <source>
        <dbReference type="ARBA" id="ARBA00022989"/>
    </source>
</evidence>
<dbReference type="STRING" id="49451.A0A1J6J7X5"/>
<name>A0A1J6J7X5_NICAT</name>
<keyword evidence="11 12" id="KW-0472">Membrane</keyword>
<keyword evidence="5" id="KW-0679">Respiratory chain</keyword>
<dbReference type="Pfam" id="PF08122">
    <property type="entry name" value="NDUF_B12"/>
    <property type="match status" value="1"/>
</dbReference>
<keyword evidence="6 12" id="KW-0812">Transmembrane</keyword>
<comment type="similarity">
    <text evidence="3">Belongs to the complex I NDUFB3 subunit family.</text>
</comment>
<gene>
    <name evidence="13" type="ORF">A4A49_61420</name>
</gene>
<keyword evidence="4" id="KW-0813">Transport</keyword>
<comment type="caution">
    <text evidence="13">The sequence shown here is derived from an EMBL/GenBank/DDBJ whole genome shotgun (WGS) entry which is preliminary data.</text>
</comment>
<dbReference type="SMR" id="A0A1J6J7X5"/>
<keyword evidence="7" id="KW-0999">Mitochondrion inner membrane</keyword>
<evidence type="ECO:0000256" key="12">
    <source>
        <dbReference type="SAM" id="Phobius"/>
    </source>
</evidence>
<comment type="subcellular location">
    <subcellularLocation>
        <location evidence="2">Mitochondrion inner membrane</location>
        <topology evidence="2">Single-pass membrane protein</topology>
        <orientation evidence="2">Matrix side</orientation>
    </subcellularLocation>
</comment>
<dbReference type="OMA" id="SNQFRHA"/>
<comment type="function">
    <text evidence="1">Accessory subunit of the mitochondrial membrane respiratory chain NADH dehydrogenase (Complex I), that is believed not to be involved in catalysis. Complex I functions in the transfer of electrons from NADH to the respiratory chain. The immediate electron acceptor for the enzyme is believed to be ubiquinone.</text>
</comment>
<proteinExistence type="inferred from homology"/>
<sequence length="71" mass="8011">MGKQLGTTGEFIRKRDEWRKHPMLTNQFRHAFPSLGIAVVAFSIYCVDEFAYNKMSSPSRSTSSVTASHSN</sequence>
<evidence type="ECO:0000256" key="10">
    <source>
        <dbReference type="ARBA" id="ARBA00023128"/>
    </source>
</evidence>
<keyword evidence="8" id="KW-0249">Electron transport</keyword>
<evidence type="ECO:0000256" key="7">
    <source>
        <dbReference type="ARBA" id="ARBA00022792"/>
    </source>
</evidence>
<dbReference type="GO" id="GO:0005743">
    <property type="term" value="C:mitochondrial inner membrane"/>
    <property type="evidence" value="ECO:0007669"/>
    <property type="project" value="UniProtKB-SubCell"/>
</dbReference>
<dbReference type="Proteomes" id="UP000187609">
    <property type="component" value="Unassembled WGS sequence"/>
</dbReference>
<feature type="transmembrane region" description="Helical" evidence="12">
    <location>
        <begin position="31"/>
        <end position="52"/>
    </location>
</feature>
<evidence type="ECO:0000256" key="11">
    <source>
        <dbReference type="ARBA" id="ARBA00023136"/>
    </source>
</evidence>
<dbReference type="PANTHER" id="PTHR15082">
    <property type="entry name" value="NADH-UBIQUINONE OXIDOREDUCTASE B12 SUBUNIT"/>
    <property type="match status" value="1"/>
</dbReference>
<reference evidence="13" key="1">
    <citation type="submission" date="2016-11" db="EMBL/GenBank/DDBJ databases">
        <title>The genome of Nicotiana attenuata.</title>
        <authorList>
            <person name="Xu S."/>
            <person name="Brockmoeller T."/>
            <person name="Gaquerel E."/>
            <person name="Navarro A."/>
            <person name="Kuhl H."/>
            <person name="Gase K."/>
            <person name="Ling Z."/>
            <person name="Zhou W."/>
            <person name="Kreitzer C."/>
            <person name="Stanke M."/>
            <person name="Tang H."/>
            <person name="Lyons E."/>
            <person name="Pandey P."/>
            <person name="Pandey S.P."/>
            <person name="Timmermann B."/>
            <person name="Baldwin I.T."/>
        </authorList>
    </citation>
    <scope>NUCLEOTIDE SEQUENCE [LARGE SCALE GENOMIC DNA]</scope>
    <source>
        <strain evidence="13">UT</strain>
    </source>
</reference>
<keyword evidence="14" id="KW-1185">Reference proteome</keyword>
<organism evidence="13 14">
    <name type="scientific">Nicotiana attenuata</name>
    <name type="common">Coyote tobacco</name>
    <dbReference type="NCBI Taxonomy" id="49451"/>
    <lineage>
        <taxon>Eukaryota</taxon>
        <taxon>Viridiplantae</taxon>
        <taxon>Streptophyta</taxon>
        <taxon>Embryophyta</taxon>
        <taxon>Tracheophyta</taxon>
        <taxon>Spermatophyta</taxon>
        <taxon>Magnoliopsida</taxon>
        <taxon>eudicotyledons</taxon>
        <taxon>Gunneridae</taxon>
        <taxon>Pentapetalae</taxon>
        <taxon>asterids</taxon>
        <taxon>lamiids</taxon>
        <taxon>Solanales</taxon>
        <taxon>Solanaceae</taxon>
        <taxon>Nicotianoideae</taxon>
        <taxon>Nicotianeae</taxon>
        <taxon>Nicotiana</taxon>
    </lineage>
</organism>
<keyword evidence="10" id="KW-0496">Mitochondrion</keyword>
<evidence type="ECO:0000256" key="8">
    <source>
        <dbReference type="ARBA" id="ARBA00022982"/>
    </source>
</evidence>
<evidence type="ECO:0000256" key="2">
    <source>
        <dbReference type="ARBA" id="ARBA00004298"/>
    </source>
</evidence>
<evidence type="ECO:0000313" key="13">
    <source>
        <dbReference type="EMBL" id="OIT06923.1"/>
    </source>
</evidence>
<dbReference type="GO" id="GO:0032981">
    <property type="term" value="P:mitochondrial respiratory chain complex I assembly"/>
    <property type="evidence" value="ECO:0007669"/>
    <property type="project" value="TreeGrafter"/>
</dbReference>